<proteinExistence type="predicted"/>
<organism evidence="2 3">
    <name type="scientific">Methylobacterium brachythecii</name>
    <dbReference type="NCBI Taxonomy" id="1176177"/>
    <lineage>
        <taxon>Bacteria</taxon>
        <taxon>Pseudomonadati</taxon>
        <taxon>Pseudomonadota</taxon>
        <taxon>Alphaproteobacteria</taxon>
        <taxon>Hyphomicrobiales</taxon>
        <taxon>Methylobacteriaceae</taxon>
        <taxon>Methylobacterium</taxon>
    </lineage>
</organism>
<dbReference type="EMBL" id="JACIDN010000005">
    <property type="protein sequence ID" value="MBB3903633.1"/>
    <property type="molecule type" value="Genomic_DNA"/>
</dbReference>
<feature type="compositionally biased region" description="Polar residues" evidence="1">
    <location>
        <begin position="99"/>
        <end position="108"/>
    </location>
</feature>
<evidence type="ECO:0000313" key="3">
    <source>
        <dbReference type="Proteomes" id="UP000517759"/>
    </source>
</evidence>
<accession>A0A7W6F7Q2</accession>
<protein>
    <submittedName>
        <fullName evidence="2">Uncharacterized protein</fullName>
    </submittedName>
</protein>
<dbReference type="Proteomes" id="UP000517759">
    <property type="component" value="Unassembled WGS sequence"/>
</dbReference>
<comment type="caution">
    <text evidence="2">The sequence shown here is derived from an EMBL/GenBank/DDBJ whole genome shotgun (WGS) entry which is preliminary data.</text>
</comment>
<evidence type="ECO:0000313" key="2">
    <source>
        <dbReference type="EMBL" id="MBB3903633.1"/>
    </source>
</evidence>
<feature type="region of interest" description="Disordered" evidence="1">
    <location>
        <begin position="85"/>
        <end position="108"/>
    </location>
</feature>
<sequence length="108" mass="11558">MAWAGYSLPGHAFQAQRTDQTMEFQLRIIVCSTGPGRWTDCVSIAAASVADATEQANIIAALSPYGIYGEAALYDAVGRQVWQSEVTGRTRHSSDVETSDNGSSTEQA</sequence>
<reference evidence="2 3" key="1">
    <citation type="submission" date="2020-08" db="EMBL/GenBank/DDBJ databases">
        <title>Genomic Encyclopedia of Type Strains, Phase IV (KMG-IV): sequencing the most valuable type-strain genomes for metagenomic binning, comparative biology and taxonomic classification.</title>
        <authorList>
            <person name="Goeker M."/>
        </authorList>
    </citation>
    <scope>NUCLEOTIDE SEQUENCE [LARGE SCALE GENOMIC DNA]</scope>
    <source>
        <strain evidence="2 3">DSM 24105</strain>
    </source>
</reference>
<name>A0A7W6F7Q2_9HYPH</name>
<gene>
    <name evidence="2" type="ORF">GGR33_003142</name>
</gene>
<evidence type="ECO:0000256" key="1">
    <source>
        <dbReference type="SAM" id="MobiDB-lite"/>
    </source>
</evidence>
<dbReference type="AlphaFoldDB" id="A0A7W6F7Q2"/>
<dbReference type="RefSeq" id="WP_210302025.1">
    <property type="nucleotide sequence ID" value="NZ_BSPG01000010.1"/>
</dbReference>